<evidence type="ECO:0000256" key="2">
    <source>
        <dbReference type="ARBA" id="ARBA00006601"/>
    </source>
</evidence>
<dbReference type="Gene3D" id="1.20.5.100">
    <property type="entry name" value="Cytochrome c1, transmembrane anchor, C-terminal"/>
    <property type="match status" value="1"/>
</dbReference>
<organism evidence="12 13">
    <name type="scientific">Candidatus Gottesmanbacteria bacterium GW2011_GWA1_34_13</name>
    <dbReference type="NCBI Taxonomy" id="1618434"/>
    <lineage>
        <taxon>Bacteria</taxon>
        <taxon>Candidatus Gottesmaniibacteriota</taxon>
    </lineage>
</organism>
<dbReference type="InterPro" id="IPR036220">
    <property type="entry name" value="UDP-Glc/GDP-Man_DH_C_sf"/>
</dbReference>
<evidence type="ECO:0000259" key="11">
    <source>
        <dbReference type="SMART" id="SM00984"/>
    </source>
</evidence>
<feature type="binding site" evidence="10">
    <location>
        <position position="263"/>
    </location>
    <ligand>
        <name>NAD(+)</name>
        <dbReference type="ChEBI" id="CHEBI:57540"/>
    </ligand>
</feature>
<dbReference type="NCBIfam" id="TIGR03026">
    <property type="entry name" value="NDP-sugDHase"/>
    <property type="match status" value="1"/>
</dbReference>
<dbReference type="SUPFAM" id="SSF52413">
    <property type="entry name" value="UDP-glucose/GDP-mannose dehydrogenase C-terminal domain"/>
    <property type="match status" value="1"/>
</dbReference>
<feature type="binding site" evidence="9">
    <location>
        <begin position="152"/>
        <end position="155"/>
    </location>
    <ligand>
        <name>substrate</name>
    </ligand>
</feature>
<dbReference type="GO" id="GO:0006065">
    <property type="term" value="P:UDP-glucuronate biosynthetic process"/>
    <property type="evidence" value="ECO:0007669"/>
    <property type="project" value="UniProtKB-UniPathway"/>
</dbReference>
<keyword evidence="4 7" id="KW-0560">Oxidoreductase</keyword>
<comment type="pathway">
    <text evidence="1">Nucleotide-sugar biosynthesis; UDP-alpha-D-glucuronate biosynthesis; UDP-alpha-D-glucuronate from UDP-alpha-D-glucose: step 1/1.</text>
</comment>
<comment type="similarity">
    <text evidence="2 7">Belongs to the UDP-glucose/GDP-mannose dehydrogenase family.</text>
</comment>
<evidence type="ECO:0000256" key="6">
    <source>
        <dbReference type="ARBA" id="ARBA00047473"/>
    </source>
</evidence>
<feature type="domain" description="UDP-glucose/GDP-mannose dehydrogenase C-terminal" evidence="11">
    <location>
        <begin position="313"/>
        <end position="414"/>
    </location>
</feature>
<evidence type="ECO:0000256" key="8">
    <source>
        <dbReference type="PIRSR" id="PIRSR500134-1"/>
    </source>
</evidence>
<feature type="binding site" evidence="10">
    <location>
        <position position="155"/>
    </location>
    <ligand>
        <name>NAD(+)</name>
        <dbReference type="ChEBI" id="CHEBI:57540"/>
    </ligand>
</feature>
<feature type="binding site" evidence="9">
    <location>
        <position position="320"/>
    </location>
    <ligand>
        <name>substrate</name>
    </ligand>
</feature>
<feature type="binding site" evidence="10">
    <location>
        <position position="121"/>
    </location>
    <ligand>
        <name>NAD(+)</name>
        <dbReference type="ChEBI" id="CHEBI:57540"/>
    </ligand>
</feature>
<feature type="binding site" evidence="10">
    <location>
        <position position="86"/>
    </location>
    <ligand>
        <name>NAD(+)</name>
        <dbReference type="ChEBI" id="CHEBI:57540"/>
    </ligand>
</feature>
<dbReference type="InterPro" id="IPR036291">
    <property type="entry name" value="NAD(P)-bd_dom_sf"/>
</dbReference>
<feature type="binding site" evidence="9">
    <location>
        <position position="204"/>
    </location>
    <ligand>
        <name>substrate</name>
    </ligand>
</feature>
<gene>
    <name evidence="12" type="ORF">UR52_C0005G0012</name>
</gene>
<evidence type="ECO:0000256" key="4">
    <source>
        <dbReference type="ARBA" id="ARBA00023002"/>
    </source>
</evidence>
<dbReference type="PIRSF" id="PIRSF000124">
    <property type="entry name" value="UDPglc_GDPman_dh"/>
    <property type="match status" value="1"/>
</dbReference>
<evidence type="ECO:0000256" key="9">
    <source>
        <dbReference type="PIRSR" id="PIRSR500134-2"/>
    </source>
</evidence>
<protein>
    <recommendedName>
        <fullName evidence="3 7">UDP-glucose 6-dehydrogenase</fullName>
        <ecNumber evidence="3 7">1.1.1.22</ecNumber>
    </recommendedName>
</protein>
<evidence type="ECO:0000256" key="1">
    <source>
        <dbReference type="ARBA" id="ARBA00004701"/>
    </source>
</evidence>
<evidence type="ECO:0000256" key="10">
    <source>
        <dbReference type="PIRSR" id="PIRSR500134-3"/>
    </source>
</evidence>
<dbReference type="InterPro" id="IPR014026">
    <property type="entry name" value="UDP-Glc/GDP-Man_DH_dimer"/>
</dbReference>
<dbReference type="InterPro" id="IPR001732">
    <property type="entry name" value="UDP-Glc/GDP-Man_DH_N"/>
</dbReference>
<dbReference type="PANTHER" id="PTHR43750:SF3">
    <property type="entry name" value="UDP-GLUCOSE 6-DEHYDROGENASE TUAD"/>
    <property type="match status" value="1"/>
</dbReference>
<dbReference type="SUPFAM" id="SSF48179">
    <property type="entry name" value="6-phosphogluconate dehydrogenase C-terminal domain-like"/>
    <property type="match status" value="1"/>
</dbReference>
<evidence type="ECO:0000256" key="5">
    <source>
        <dbReference type="ARBA" id="ARBA00023027"/>
    </source>
</evidence>
<dbReference type="SUPFAM" id="SSF51735">
    <property type="entry name" value="NAD(P)-binding Rossmann-fold domains"/>
    <property type="match status" value="1"/>
</dbReference>
<evidence type="ECO:0000256" key="7">
    <source>
        <dbReference type="PIRNR" id="PIRNR000124"/>
    </source>
</evidence>
<evidence type="ECO:0000313" key="13">
    <source>
        <dbReference type="Proteomes" id="UP000034176"/>
    </source>
</evidence>
<keyword evidence="5 7" id="KW-0520">NAD</keyword>
<reference evidence="12 13" key="1">
    <citation type="journal article" date="2015" name="Nature">
        <title>rRNA introns, odd ribosomes, and small enigmatic genomes across a large radiation of phyla.</title>
        <authorList>
            <person name="Brown C.T."/>
            <person name="Hug L.A."/>
            <person name="Thomas B.C."/>
            <person name="Sharon I."/>
            <person name="Castelle C.J."/>
            <person name="Singh A."/>
            <person name="Wilkins M.J."/>
            <person name="Williams K.H."/>
            <person name="Banfield J.F."/>
        </authorList>
    </citation>
    <scope>NUCLEOTIDE SEQUENCE [LARGE SCALE GENOMIC DNA]</scope>
</reference>
<evidence type="ECO:0000256" key="3">
    <source>
        <dbReference type="ARBA" id="ARBA00012954"/>
    </source>
</evidence>
<dbReference type="GO" id="GO:0003979">
    <property type="term" value="F:UDP-glucose 6-dehydrogenase activity"/>
    <property type="evidence" value="ECO:0007669"/>
    <property type="project" value="UniProtKB-EC"/>
</dbReference>
<dbReference type="SMART" id="SM00984">
    <property type="entry name" value="UDPG_MGDP_dh_C"/>
    <property type="match status" value="1"/>
</dbReference>
<dbReference type="GO" id="GO:0000271">
    <property type="term" value="P:polysaccharide biosynthetic process"/>
    <property type="evidence" value="ECO:0007669"/>
    <property type="project" value="InterPro"/>
</dbReference>
<dbReference type="InterPro" id="IPR008927">
    <property type="entry name" value="6-PGluconate_DH-like_C_sf"/>
</dbReference>
<feature type="active site" description="Nucleophile" evidence="8">
    <location>
        <position position="260"/>
    </location>
</feature>
<proteinExistence type="inferred from homology"/>
<dbReference type="GO" id="GO:0051287">
    <property type="term" value="F:NAD binding"/>
    <property type="evidence" value="ECO:0007669"/>
    <property type="project" value="InterPro"/>
</dbReference>
<dbReference type="EC" id="1.1.1.22" evidence="3 7"/>
<dbReference type="STRING" id="1618434.UR52_C0005G0012"/>
<dbReference type="InterPro" id="IPR028357">
    <property type="entry name" value="UDPglc_DH_bac"/>
</dbReference>
<feature type="binding site" evidence="10">
    <location>
        <position position="35"/>
    </location>
    <ligand>
        <name>NAD(+)</name>
        <dbReference type="ChEBI" id="CHEBI:57540"/>
    </ligand>
</feature>
<dbReference type="PIRSF" id="PIRSF500134">
    <property type="entry name" value="UDPglc_DH_bac"/>
    <property type="match status" value="1"/>
</dbReference>
<dbReference type="EMBL" id="LBPN01000005">
    <property type="protein sequence ID" value="KKP59688.1"/>
    <property type="molecule type" value="Genomic_DNA"/>
</dbReference>
<dbReference type="InterPro" id="IPR014027">
    <property type="entry name" value="UDP-Glc/GDP-Man_DH_C"/>
</dbReference>
<dbReference type="Proteomes" id="UP000034176">
    <property type="component" value="Unassembled WGS sequence"/>
</dbReference>
<comment type="catalytic activity">
    <reaction evidence="6 7">
        <text>UDP-alpha-D-glucose + 2 NAD(+) + H2O = UDP-alpha-D-glucuronate + 2 NADH + 3 H(+)</text>
        <dbReference type="Rhea" id="RHEA:23596"/>
        <dbReference type="ChEBI" id="CHEBI:15377"/>
        <dbReference type="ChEBI" id="CHEBI:15378"/>
        <dbReference type="ChEBI" id="CHEBI:57540"/>
        <dbReference type="ChEBI" id="CHEBI:57945"/>
        <dbReference type="ChEBI" id="CHEBI:58052"/>
        <dbReference type="ChEBI" id="CHEBI:58885"/>
        <dbReference type="EC" id="1.1.1.22"/>
    </reaction>
</comment>
<evidence type="ECO:0000313" key="12">
    <source>
        <dbReference type="EMBL" id="KKP59688.1"/>
    </source>
</evidence>
<dbReference type="PANTHER" id="PTHR43750">
    <property type="entry name" value="UDP-GLUCOSE 6-DEHYDROGENASE TUAD"/>
    <property type="match status" value="1"/>
</dbReference>
<sequence length="429" mass="47460">MIISFIGHGYVGLVTAAVFADLGNTVWVVGRTKEKIANLKKGIMPFYEPGLEEMVKRNMKAGRIKFTLNYKEAVSNAKVVFIAVGTPAKKNGEADLTAVFAAAKSIAENIDKYTVIVTKSTVPPGTNRKVGKIIIQTKKSTALFDIASCPEFLREGTALNDTLHPDRVVIGTESEKAKKILLELHEPIDGKILICNVETAEMIKYASNSLLSTKISFANAMAFLCEKVGADAEQVLEGVGYDKRLGRAFLYPGVGYGGSCFPKDVKALIAIAHDVEYDFKLLKAVDEVNEQASTFFIQKIEKTLKSLNNKTIGILGLAFKPNTDDMREAPSIKIINYLRQKNAKIKAYDPIAMTKAEDMNLNINFCQNAYEAAKSCHALVIVTEWNEFRQLDLSKIKEIMAKPIIFDGRNIYDPKKMKKLGFAYYSVGR</sequence>
<dbReference type="PATRIC" id="fig|1618434.3.peg.284"/>
<feature type="binding site" evidence="9">
    <location>
        <position position="257"/>
    </location>
    <ligand>
        <name>substrate</name>
    </ligand>
</feature>
<comment type="caution">
    <text evidence="12">The sequence shown here is derived from an EMBL/GenBank/DDBJ whole genome shotgun (WGS) entry which is preliminary data.</text>
</comment>
<name>A0A0G0ARS8_9BACT</name>
<feature type="binding site" evidence="9">
    <location>
        <begin position="249"/>
        <end position="253"/>
    </location>
    <ligand>
        <name>substrate</name>
    </ligand>
</feature>
<accession>A0A0G0ARS8</accession>
<dbReference type="Pfam" id="PF03720">
    <property type="entry name" value="UDPG_MGDP_dh_C"/>
    <property type="match status" value="1"/>
</dbReference>
<dbReference type="UniPathway" id="UPA00038">
    <property type="reaction ID" value="UER00491"/>
</dbReference>
<dbReference type="Pfam" id="PF00984">
    <property type="entry name" value="UDPG_MGDP_dh"/>
    <property type="match status" value="1"/>
</dbReference>
<feature type="binding site" evidence="10">
    <location>
        <position position="327"/>
    </location>
    <ligand>
        <name>NAD(+)</name>
        <dbReference type="ChEBI" id="CHEBI:57540"/>
    </ligand>
</feature>
<dbReference type="Pfam" id="PF03721">
    <property type="entry name" value="UDPG_MGDP_dh_N"/>
    <property type="match status" value="1"/>
</dbReference>
<dbReference type="InterPro" id="IPR017476">
    <property type="entry name" value="UDP-Glc/GDP-Man"/>
</dbReference>
<dbReference type="Gene3D" id="3.40.50.720">
    <property type="entry name" value="NAD(P)-binding Rossmann-like Domain"/>
    <property type="match status" value="2"/>
</dbReference>
<dbReference type="AlphaFoldDB" id="A0A0G0ARS8"/>